<gene>
    <name evidence="2" type="ORF">K435DRAFT_649168</name>
</gene>
<organism evidence="2 3">
    <name type="scientific">Dendrothele bispora (strain CBS 962.96)</name>
    <dbReference type="NCBI Taxonomy" id="1314807"/>
    <lineage>
        <taxon>Eukaryota</taxon>
        <taxon>Fungi</taxon>
        <taxon>Dikarya</taxon>
        <taxon>Basidiomycota</taxon>
        <taxon>Agaricomycotina</taxon>
        <taxon>Agaricomycetes</taxon>
        <taxon>Agaricomycetidae</taxon>
        <taxon>Agaricales</taxon>
        <taxon>Agaricales incertae sedis</taxon>
        <taxon>Dendrothele</taxon>
    </lineage>
</organism>
<dbReference type="Proteomes" id="UP000297245">
    <property type="component" value="Unassembled WGS sequence"/>
</dbReference>
<evidence type="ECO:0000256" key="1">
    <source>
        <dbReference type="SAM" id="Phobius"/>
    </source>
</evidence>
<keyword evidence="1" id="KW-0472">Membrane</keyword>
<protein>
    <recommendedName>
        <fullName evidence="4">Integral membrane protein</fullName>
    </recommendedName>
</protein>
<reference evidence="2 3" key="1">
    <citation type="journal article" date="2019" name="Nat. Ecol. Evol.">
        <title>Megaphylogeny resolves global patterns of mushroom evolution.</title>
        <authorList>
            <person name="Varga T."/>
            <person name="Krizsan K."/>
            <person name="Foldi C."/>
            <person name="Dima B."/>
            <person name="Sanchez-Garcia M."/>
            <person name="Sanchez-Ramirez S."/>
            <person name="Szollosi G.J."/>
            <person name="Szarkandi J.G."/>
            <person name="Papp V."/>
            <person name="Albert L."/>
            <person name="Andreopoulos W."/>
            <person name="Angelini C."/>
            <person name="Antonin V."/>
            <person name="Barry K.W."/>
            <person name="Bougher N.L."/>
            <person name="Buchanan P."/>
            <person name="Buyck B."/>
            <person name="Bense V."/>
            <person name="Catcheside P."/>
            <person name="Chovatia M."/>
            <person name="Cooper J."/>
            <person name="Damon W."/>
            <person name="Desjardin D."/>
            <person name="Finy P."/>
            <person name="Geml J."/>
            <person name="Haridas S."/>
            <person name="Hughes K."/>
            <person name="Justo A."/>
            <person name="Karasinski D."/>
            <person name="Kautmanova I."/>
            <person name="Kiss B."/>
            <person name="Kocsube S."/>
            <person name="Kotiranta H."/>
            <person name="LaButti K.M."/>
            <person name="Lechner B.E."/>
            <person name="Liimatainen K."/>
            <person name="Lipzen A."/>
            <person name="Lukacs Z."/>
            <person name="Mihaltcheva S."/>
            <person name="Morgado L.N."/>
            <person name="Niskanen T."/>
            <person name="Noordeloos M.E."/>
            <person name="Ohm R.A."/>
            <person name="Ortiz-Santana B."/>
            <person name="Ovrebo C."/>
            <person name="Racz N."/>
            <person name="Riley R."/>
            <person name="Savchenko A."/>
            <person name="Shiryaev A."/>
            <person name="Soop K."/>
            <person name="Spirin V."/>
            <person name="Szebenyi C."/>
            <person name="Tomsovsky M."/>
            <person name="Tulloss R.E."/>
            <person name="Uehling J."/>
            <person name="Grigoriev I.V."/>
            <person name="Vagvolgyi C."/>
            <person name="Papp T."/>
            <person name="Martin F.M."/>
            <person name="Miettinen O."/>
            <person name="Hibbett D.S."/>
            <person name="Nagy L.G."/>
        </authorList>
    </citation>
    <scope>NUCLEOTIDE SEQUENCE [LARGE SCALE GENOMIC DNA]</scope>
    <source>
        <strain evidence="2 3">CBS 962.96</strain>
    </source>
</reference>
<feature type="transmembrane region" description="Helical" evidence="1">
    <location>
        <begin position="164"/>
        <end position="188"/>
    </location>
</feature>
<feature type="transmembrane region" description="Helical" evidence="1">
    <location>
        <begin position="124"/>
        <end position="144"/>
    </location>
</feature>
<keyword evidence="1" id="KW-1133">Transmembrane helix</keyword>
<evidence type="ECO:0000313" key="2">
    <source>
        <dbReference type="EMBL" id="THV04505.1"/>
    </source>
</evidence>
<keyword evidence="3" id="KW-1185">Reference proteome</keyword>
<feature type="transmembrane region" description="Helical" evidence="1">
    <location>
        <begin position="52"/>
        <end position="72"/>
    </location>
</feature>
<evidence type="ECO:0000313" key="3">
    <source>
        <dbReference type="Proteomes" id="UP000297245"/>
    </source>
</evidence>
<keyword evidence="1" id="KW-0812">Transmembrane</keyword>
<feature type="transmembrane region" description="Helical" evidence="1">
    <location>
        <begin position="92"/>
        <end position="112"/>
    </location>
</feature>
<dbReference type="AlphaFoldDB" id="A0A4S8MNQ0"/>
<dbReference type="OrthoDB" id="2956674at2759"/>
<evidence type="ECO:0008006" key="4">
    <source>
        <dbReference type="Google" id="ProtNLM"/>
    </source>
</evidence>
<proteinExistence type="predicted"/>
<dbReference type="PANTHER" id="PTHR40465:SF1">
    <property type="entry name" value="DUF6534 DOMAIN-CONTAINING PROTEIN"/>
    <property type="match status" value="1"/>
</dbReference>
<sequence length="198" mass="22313">MSGEFLPPPNLGLTLGTLELGVLIATVLYGTVIVQMFGYFHSQFRDRTGIRCLPRLVFSLVETIETSFLWVYLYSRTVEHFGNADILDQSHWSLAFSVPVGNIVVFCVQVPLFAYKVYRLSGKWYYVVFCIPASTLRLAMGFAIAVTMTSQSLLISEYVNKYKWIVIVHLSAAAVIDVANTAALYICFKKRSPSLYVR</sequence>
<feature type="transmembrane region" description="Helical" evidence="1">
    <location>
        <begin position="20"/>
        <end position="40"/>
    </location>
</feature>
<accession>A0A4S8MNQ0</accession>
<name>A0A4S8MNQ0_DENBC</name>
<dbReference type="PANTHER" id="PTHR40465">
    <property type="entry name" value="CHROMOSOME 1, WHOLE GENOME SHOTGUN SEQUENCE"/>
    <property type="match status" value="1"/>
</dbReference>
<dbReference type="EMBL" id="ML179055">
    <property type="protein sequence ID" value="THV04505.1"/>
    <property type="molecule type" value="Genomic_DNA"/>
</dbReference>